<keyword evidence="5" id="KW-0472">Membrane</keyword>
<evidence type="ECO:0000256" key="4">
    <source>
        <dbReference type="ARBA" id="ARBA00022989"/>
    </source>
</evidence>
<keyword evidence="4" id="KW-1133">Transmembrane helix</keyword>
<dbReference type="EMBL" id="MU863740">
    <property type="protein sequence ID" value="KAK4096096.1"/>
    <property type="molecule type" value="Genomic_DNA"/>
</dbReference>
<keyword evidence="7" id="KW-1185">Reference proteome</keyword>
<keyword evidence="3" id="KW-0812">Transmembrane</keyword>
<name>A0AAN6PS96_9PEZI</name>
<dbReference type="InterPro" id="IPR009311">
    <property type="entry name" value="IFI6/IFI27-like"/>
</dbReference>
<reference evidence="6" key="2">
    <citation type="submission" date="2023-05" db="EMBL/GenBank/DDBJ databases">
        <authorList>
            <consortium name="Lawrence Berkeley National Laboratory"/>
            <person name="Steindorff A."/>
            <person name="Hensen N."/>
            <person name="Bonometti L."/>
            <person name="Westerberg I."/>
            <person name="Brannstrom I.O."/>
            <person name="Guillou S."/>
            <person name="Cros-Aarteil S."/>
            <person name="Calhoun S."/>
            <person name="Haridas S."/>
            <person name="Kuo A."/>
            <person name="Mondo S."/>
            <person name="Pangilinan J."/>
            <person name="Riley R."/>
            <person name="Labutti K."/>
            <person name="Andreopoulos B."/>
            <person name="Lipzen A."/>
            <person name="Chen C."/>
            <person name="Yanf M."/>
            <person name="Daum C."/>
            <person name="Ng V."/>
            <person name="Clum A."/>
            <person name="Ohm R."/>
            <person name="Martin F."/>
            <person name="Silar P."/>
            <person name="Natvig D."/>
            <person name="Lalanne C."/>
            <person name="Gautier V."/>
            <person name="Ament-Velasquez S.L."/>
            <person name="Kruys A."/>
            <person name="Hutchinson M.I."/>
            <person name="Powell A.J."/>
            <person name="Barry K."/>
            <person name="Miller A.N."/>
            <person name="Grigoriev I.V."/>
            <person name="Debuchy R."/>
            <person name="Gladieux P."/>
            <person name="Thoren M.H."/>
            <person name="Johannesson H."/>
        </authorList>
    </citation>
    <scope>NUCLEOTIDE SEQUENCE</scope>
    <source>
        <strain evidence="6">CBS 757.83</strain>
    </source>
</reference>
<protein>
    <submittedName>
        <fullName evidence="6">Uncharacterized protein</fullName>
    </submittedName>
</protein>
<sequence length="191" mass="18062">MDIAARIRAGAIVLPASADVQIAALERFANAGMAASMRGIDRAALASAALGIDAEGVAAAASKLAAGAAVGAVKMAEGAGESATQFASDHPYLTAAMIAGAVVAVAPQVVTVPALHMAGFGAEGVVANSVAAGIHSTIGNVVTGSAFATLQSAGAGGAGAAVVNGVVAGAGAGVAGVAAGRKYLWPKMSKL</sequence>
<organism evidence="6 7">
    <name type="scientific">Parathielavia hyrcaniae</name>
    <dbReference type="NCBI Taxonomy" id="113614"/>
    <lineage>
        <taxon>Eukaryota</taxon>
        <taxon>Fungi</taxon>
        <taxon>Dikarya</taxon>
        <taxon>Ascomycota</taxon>
        <taxon>Pezizomycotina</taxon>
        <taxon>Sordariomycetes</taxon>
        <taxon>Sordariomycetidae</taxon>
        <taxon>Sordariales</taxon>
        <taxon>Chaetomiaceae</taxon>
        <taxon>Parathielavia</taxon>
    </lineage>
</organism>
<dbReference type="Pfam" id="PF06140">
    <property type="entry name" value="Ifi-6-16"/>
    <property type="match status" value="1"/>
</dbReference>
<gene>
    <name evidence="6" type="ORF">N658DRAFT_501980</name>
</gene>
<evidence type="ECO:0000256" key="3">
    <source>
        <dbReference type="ARBA" id="ARBA00022692"/>
    </source>
</evidence>
<evidence type="ECO:0000313" key="6">
    <source>
        <dbReference type="EMBL" id="KAK4096096.1"/>
    </source>
</evidence>
<comment type="caution">
    <text evidence="6">The sequence shown here is derived from an EMBL/GenBank/DDBJ whole genome shotgun (WGS) entry which is preliminary data.</text>
</comment>
<accession>A0AAN6PS96</accession>
<evidence type="ECO:0000313" key="7">
    <source>
        <dbReference type="Proteomes" id="UP001305647"/>
    </source>
</evidence>
<dbReference type="Gene3D" id="6.10.110.10">
    <property type="match status" value="1"/>
</dbReference>
<dbReference type="GO" id="GO:0016020">
    <property type="term" value="C:membrane"/>
    <property type="evidence" value="ECO:0007669"/>
    <property type="project" value="UniProtKB-SubCell"/>
</dbReference>
<dbReference type="Proteomes" id="UP001305647">
    <property type="component" value="Unassembled WGS sequence"/>
</dbReference>
<proteinExistence type="inferred from homology"/>
<dbReference type="InterPro" id="IPR038213">
    <property type="entry name" value="IFI6/IFI27-like_sf"/>
</dbReference>
<comment type="subcellular location">
    <subcellularLocation>
        <location evidence="1">Membrane</location>
        <topology evidence="1">Multi-pass membrane protein</topology>
    </subcellularLocation>
</comment>
<evidence type="ECO:0000256" key="2">
    <source>
        <dbReference type="ARBA" id="ARBA00007262"/>
    </source>
</evidence>
<evidence type="ECO:0000256" key="1">
    <source>
        <dbReference type="ARBA" id="ARBA00004141"/>
    </source>
</evidence>
<reference evidence="6" key="1">
    <citation type="journal article" date="2023" name="Mol. Phylogenet. Evol.">
        <title>Genome-scale phylogeny and comparative genomics of the fungal order Sordariales.</title>
        <authorList>
            <person name="Hensen N."/>
            <person name="Bonometti L."/>
            <person name="Westerberg I."/>
            <person name="Brannstrom I.O."/>
            <person name="Guillou S."/>
            <person name="Cros-Aarteil S."/>
            <person name="Calhoun S."/>
            <person name="Haridas S."/>
            <person name="Kuo A."/>
            <person name="Mondo S."/>
            <person name="Pangilinan J."/>
            <person name="Riley R."/>
            <person name="LaButti K."/>
            <person name="Andreopoulos B."/>
            <person name="Lipzen A."/>
            <person name="Chen C."/>
            <person name="Yan M."/>
            <person name="Daum C."/>
            <person name="Ng V."/>
            <person name="Clum A."/>
            <person name="Steindorff A."/>
            <person name="Ohm R.A."/>
            <person name="Martin F."/>
            <person name="Silar P."/>
            <person name="Natvig D.O."/>
            <person name="Lalanne C."/>
            <person name="Gautier V."/>
            <person name="Ament-Velasquez S.L."/>
            <person name="Kruys A."/>
            <person name="Hutchinson M.I."/>
            <person name="Powell A.J."/>
            <person name="Barry K."/>
            <person name="Miller A.N."/>
            <person name="Grigoriev I.V."/>
            <person name="Debuchy R."/>
            <person name="Gladieux P."/>
            <person name="Hiltunen Thoren M."/>
            <person name="Johannesson H."/>
        </authorList>
    </citation>
    <scope>NUCLEOTIDE SEQUENCE</scope>
    <source>
        <strain evidence="6">CBS 757.83</strain>
    </source>
</reference>
<evidence type="ECO:0000256" key="5">
    <source>
        <dbReference type="ARBA" id="ARBA00023136"/>
    </source>
</evidence>
<comment type="similarity">
    <text evidence="2">Belongs to the IFI6/IFI27 family.</text>
</comment>
<dbReference type="AlphaFoldDB" id="A0AAN6PS96"/>